<dbReference type="Proteomes" id="UP000018721">
    <property type="component" value="Unassembled WGS sequence"/>
</dbReference>
<dbReference type="SUPFAM" id="SSF54160">
    <property type="entry name" value="Chromo domain-like"/>
    <property type="match status" value="1"/>
</dbReference>
<dbReference type="InterPro" id="IPR056924">
    <property type="entry name" value="SH3_Tf2-1"/>
</dbReference>
<dbReference type="SUPFAM" id="SSF56672">
    <property type="entry name" value="DNA/RNA polymerases"/>
    <property type="match status" value="1"/>
</dbReference>
<dbReference type="Gene3D" id="3.30.420.10">
    <property type="entry name" value="Ribonuclease H-like superfamily/Ribonuclease H"/>
    <property type="match status" value="1"/>
</dbReference>
<sequence length="769" mass="87011">MASDNGAAQVIVLPPSIATFEPSPALPRTHCGASTKFDWRKKLSHSRAFATPDGLFEYLVTPMGISSSPSSFNRLVCSIFADYSTFCQTYFDDLFVFTETEPVTDHLEALETVLERCAQENLYSKIQKCVFCQPEIPCLGDYIGRDGIRMDPKKADSIHEWPIPETKREMQSFIGTCVYVMRFCQGFADQVALLTEIIRDKRPGDGILTSPPVLAHPDFTRPLYVNVDASDFAIGVYIYQLDDNGTEKVIAYFGRKLSKPELVYPTREKELLAALHFLSGFPVNPMWWPTRFLGARAGTMLRADVPRRLCVPASPGLRKKLLFEDHDVPTRGHPGQAKTLLLLLEKYYWKGMAHSVDQYVSSCELCQRNKSVRGKPPSLLHPLDIPSNRWEDISMDLLSPLPTTPAGFDAVLVIVDRLIKRTHFLPTHSTATASATAQLFCNFHQHLHGLPLSIVSDRDPRFTSALWPAIMDLQETQLHLSTAFNPSTDGQSEATIKFVGEYLRHFVRPHHDNWDSLLPLTEFAYNSRTIRELIHQLACRRSWLILATTFVSHQQAILAEAQDAMAAAQLQWHAAYDRNRPQLTFAIGDEVLLDTKNLDLAHMDTDGKRKLAVCFIGPYRVVNITGPDTYALDLPPGLRLHPDYHVSRPRRYHSDHDPHRTTRVQPILVANGSVDHLVAAILRHRIRRGVRQFEVQWLDSTIQPSWEPLDNLMQVLTLVRHYVDGLSPTQATARLKEGVSRVQPVRSSRTTPVHRTQRQRRATTKATAR</sequence>
<feature type="region of interest" description="Disordered" evidence="12">
    <location>
        <begin position="735"/>
        <end position="769"/>
    </location>
</feature>
<evidence type="ECO:0000256" key="5">
    <source>
        <dbReference type="ARBA" id="ARBA00022842"/>
    </source>
</evidence>
<dbReference type="HOGENOM" id="CLU_363501_0_0_1"/>
<dbReference type="InterPro" id="IPR036397">
    <property type="entry name" value="RNaseH_sf"/>
</dbReference>
<dbReference type="Pfam" id="PF17921">
    <property type="entry name" value="Integrase_H2C2"/>
    <property type="match status" value="1"/>
</dbReference>
<dbReference type="Pfam" id="PF00078">
    <property type="entry name" value="RVT_1"/>
    <property type="match status" value="1"/>
</dbReference>
<evidence type="ECO:0008006" key="17">
    <source>
        <dbReference type="Google" id="ProtNLM"/>
    </source>
</evidence>
<dbReference type="InterPro" id="IPR012337">
    <property type="entry name" value="RNaseH-like_sf"/>
</dbReference>
<dbReference type="InterPro" id="IPR000953">
    <property type="entry name" value="Chromo/chromo_shadow_dom"/>
</dbReference>
<reference evidence="15 16" key="1">
    <citation type="submission" date="2013-11" db="EMBL/GenBank/DDBJ databases">
        <title>The Genome Sequence of Phytophthora parasitica P1569.</title>
        <authorList>
            <consortium name="The Broad Institute Genomics Platform"/>
            <person name="Russ C."/>
            <person name="Tyler B."/>
            <person name="Panabieres F."/>
            <person name="Shan W."/>
            <person name="Tripathy S."/>
            <person name="Grunwald N."/>
            <person name="Machado M."/>
            <person name="Johnson C.S."/>
            <person name="Arredondo F."/>
            <person name="Hong C."/>
            <person name="Coffey M."/>
            <person name="Young S.K."/>
            <person name="Zeng Q."/>
            <person name="Gargeya S."/>
            <person name="Fitzgerald M."/>
            <person name="Abouelleil A."/>
            <person name="Alvarado L."/>
            <person name="Chapman S.B."/>
            <person name="Gainer-Dewar J."/>
            <person name="Goldberg J."/>
            <person name="Griggs A."/>
            <person name="Gujja S."/>
            <person name="Hansen M."/>
            <person name="Howarth C."/>
            <person name="Imamovic A."/>
            <person name="Ireland A."/>
            <person name="Larimer J."/>
            <person name="McCowan C."/>
            <person name="Murphy C."/>
            <person name="Pearson M."/>
            <person name="Poon T.W."/>
            <person name="Priest M."/>
            <person name="Roberts A."/>
            <person name="Saif S."/>
            <person name="Shea T."/>
            <person name="Sykes S."/>
            <person name="Wortman J."/>
            <person name="Nusbaum C."/>
            <person name="Birren B."/>
        </authorList>
    </citation>
    <scope>NUCLEOTIDE SEQUENCE [LARGE SCALE GENOMIC DNA]</scope>
    <source>
        <strain evidence="15 16">P1569</strain>
    </source>
</reference>
<keyword evidence="16" id="KW-1185">Reference proteome</keyword>
<dbReference type="Gene3D" id="3.30.70.270">
    <property type="match status" value="2"/>
</dbReference>
<keyword evidence="8" id="KW-0808">Transferase</keyword>
<keyword evidence="6" id="KW-0229">DNA integration</keyword>
<keyword evidence="8" id="KW-0239">DNA-directed DNA polymerase</keyword>
<dbReference type="InterPro" id="IPR050951">
    <property type="entry name" value="Retrovirus_Pol_polyprotein"/>
</dbReference>
<proteinExistence type="predicted"/>
<evidence type="ECO:0000256" key="11">
    <source>
        <dbReference type="ARBA" id="ARBA00023268"/>
    </source>
</evidence>
<keyword evidence="5" id="KW-0460">Magnesium</keyword>
<evidence type="ECO:0000259" key="13">
    <source>
        <dbReference type="PROSITE" id="PS50013"/>
    </source>
</evidence>
<dbReference type="SMART" id="SM00298">
    <property type="entry name" value="CHROMO"/>
    <property type="match status" value="1"/>
</dbReference>
<dbReference type="Pfam" id="PF24626">
    <property type="entry name" value="SH3_Tf2-1"/>
    <property type="match status" value="1"/>
</dbReference>
<dbReference type="Gene3D" id="3.10.10.10">
    <property type="entry name" value="HIV Type 1 Reverse Transcriptase, subunit A, domain 1"/>
    <property type="match status" value="1"/>
</dbReference>
<feature type="domain" description="Integrase catalytic" evidence="14">
    <location>
        <begin position="382"/>
        <end position="550"/>
    </location>
</feature>
<dbReference type="InterPro" id="IPR041588">
    <property type="entry name" value="Integrase_H2C2"/>
</dbReference>
<gene>
    <name evidence="15" type="ORF">F443_01466</name>
</gene>
<dbReference type="InterPro" id="IPR016197">
    <property type="entry name" value="Chromo-like_dom_sf"/>
</dbReference>
<dbReference type="SUPFAM" id="SSF53098">
    <property type="entry name" value="Ribonuclease H-like"/>
    <property type="match status" value="1"/>
</dbReference>
<dbReference type="PROSITE" id="PS50994">
    <property type="entry name" value="INTEGRASE"/>
    <property type="match status" value="1"/>
</dbReference>
<accession>V9FWL5</accession>
<keyword evidence="9" id="KW-0238">DNA-binding</keyword>
<dbReference type="GO" id="GO:0004190">
    <property type="term" value="F:aspartic-type endopeptidase activity"/>
    <property type="evidence" value="ECO:0007669"/>
    <property type="project" value="UniProtKB-KW"/>
</dbReference>
<dbReference type="eggNOG" id="KOG0017">
    <property type="taxonomic scope" value="Eukaryota"/>
</dbReference>
<keyword evidence="1" id="KW-0645">Protease</keyword>
<dbReference type="PROSITE" id="PS50013">
    <property type="entry name" value="CHROMO_2"/>
    <property type="match status" value="1"/>
</dbReference>
<dbReference type="GO" id="GO:0006508">
    <property type="term" value="P:proteolysis"/>
    <property type="evidence" value="ECO:0007669"/>
    <property type="project" value="UniProtKB-KW"/>
</dbReference>
<dbReference type="EMBL" id="ANIZ01000236">
    <property type="protein sequence ID" value="ETI55875.1"/>
    <property type="molecule type" value="Genomic_DNA"/>
</dbReference>
<keyword evidence="8" id="KW-0548">Nucleotidyltransferase</keyword>
<feature type="compositionally biased region" description="Polar residues" evidence="12">
    <location>
        <begin position="745"/>
        <end position="754"/>
    </location>
</feature>
<keyword evidence="3" id="KW-0064">Aspartyl protease</keyword>
<dbReference type="OrthoDB" id="123497at2759"/>
<dbReference type="GO" id="GO:0015074">
    <property type="term" value="P:DNA integration"/>
    <property type="evidence" value="ECO:0007669"/>
    <property type="project" value="UniProtKB-KW"/>
</dbReference>
<evidence type="ECO:0000256" key="6">
    <source>
        <dbReference type="ARBA" id="ARBA00022908"/>
    </source>
</evidence>
<dbReference type="Pfam" id="PF17919">
    <property type="entry name" value="RT_RNaseH_2"/>
    <property type="match status" value="1"/>
</dbReference>
<dbReference type="InterPro" id="IPR041577">
    <property type="entry name" value="RT_RNaseH_2"/>
</dbReference>
<evidence type="ECO:0000256" key="9">
    <source>
        <dbReference type="ARBA" id="ARBA00023125"/>
    </source>
</evidence>
<dbReference type="GO" id="GO:0003887">
    <property type="term" value="F:DNA-directed DNA polymerase activity"/>
    <property type="evidence" value="ECO:0007669"/>
    <property type="project" value="UniProtKB-KW"/>
</dbReference>
<evidence type="ECO:0000313" key="16">
    <source>
        <dbReference type="Proteomes" id="UP000018721"/>
    </source>
</evidence>
<keyword evidence="2" id="KW-0479">Metal-binding</keyword>
<dbReference type="CDD" id="cd00024">
    <property type="entry name" value="CD_CSD"/>
    <property type="match status" value="1"/>
</dbReference>
<evidence type="ECO:0000256" key="2">
    <source>
        <dbReference type="ARBA" id="ARBA00022723"/>
    </source>
</evidence>
<dbReference type="Gene3D" id="1.10.340.70">
    <property type="match status" value="1"/>
</dbReference>
<dbReference type="InterPro" id="IPR000477">
    <property type="entry name" value="RT_dom"/>
</dbReference>
<keyword evidence="10" id="KW-0233">DNA recombination</keyword>
<evidence type="ECO:0000256" key="12">
    <source>
        <dbReference type="SAM" id="MobiDB-lite"/>
    </source>
</evidence>
<dbReference type="Gene3D" id="2.40.50.40">
    <property type="match status" value="1"/>
</dbReference>
<dbReference type="AlphaFoldDB" id="V9FWL5"/>
<evidence type="ECO:0000256" key="7">
    <source>
        <dbReference type="ARBA" id="ARBA00022918"/>
    </source>
</evidence>
<keyword evidence="7" id="KW-0695">RNA-directed DNA polymerase</keyword>
<name>V9FWL5_PHYNI</name>
<dbReference type="PANTHER" id="PTHR37984">
    <property type="entry name" value="PROTEIN CBG26694"/>
    <property type="match status" value="1"/>
</dbReference>
<evidence type="ECO:0000256" key="10">
    <source>
        <dbReference type="ARBA" id="ARBA00023172"/>
    </source>
</evidence>
<dbReference type="InterPro" id="IPR001584">
    <property type="entry name" value="Integrase_cat-core"/>
</dbReference>
<evidence type="ECO:0000256" key="4">
    <source>
        <dbReference type="ARBA" id="ARBA00022801"/>
    </source>
</evidence>
<dbReference type="GO" id="GO:0046872">
    <property type="term" value="F:metal ion binding"/>
    <property type="evidence" value="ECO:0007669"/>
    <property type="project" value="UniProtKB-KW"/>
</dbReference>
<dbReference type="GO" id="GO:0003677">
    <property type="term" value="F:DNA binding"/>
    <property type="evidence" value="ECO:0007669"/>
    <property type="project" value="UniProtKB-KW"/>
</dbReference>
<protein>
    <recommendedName>
        <fullName evidence="17">Integrase catalytic domain-containing protein</fullName>
    </recommendedName>
</protein>
<dbReference type="GO" id="GO:0006310">
    <property type="term" value="P:DNA recombination"/>
    <property type="evidence" value="ECO:0007669"/>
    <property type="project" value="UniProtKB-KW"/>
</dbReference>
<dbReference type="InterPro" id="IPR043502">
    <property type="entry name" value="DNA/RNA_pol_sf"/>
</dbReference>
<dbReference type="CDD" id="cd01647">
    <property type="entry name" value="RT_LTR"/>
    <property type="match status" value="1"/>
</dbReference>
<comment type="caution">
    <text evidence="15">The sequence shown here is derived from an EMBL/GenBank/DDBJ whole genome shotgun (WGS) entry which is preliminary data.</text>
</comment>
<evidence type="ECO:0000313" key="15">
    <source>
        <dbReference type="EMBL" id="ETI55875.1"/>
    </source>
</evidence>
<feature type="compositionally biased region" description="Basic residues" evidence="12">
    <location>
        <begin position="755"/>
        <end position="769"/>
    </location>
</feature>
<dbReference type="PANTHER" id="PTHR37984:SF5">
    <property type="entry name" value="PROTEIN NYNRIN-LIKE"/>
    <property type="match status" value="1"/>
</dbReference>
<evidence type="ECO:0000256" key="3">
    <source>
        <dbReference type="ARBA" id="ARBA00022750"/>
    </source>
</evidence>
<feature type="domain" description="Chromo" evidence="13">
    <location>
        <begin position="676"/>
        <end position="722"/>
    </location>
</feature>
<evidence type="ECO:0000259" key="14">
    <source>
        <dbReference type="PROSITE" id="PS50994"/>
    </source>
</evidence>
<dbReference type="InterPro" id="IPR043128">
    <property type="entry name" value="Rev_trsase/Diguanyl_cyclase"/>
</dbReference>
<organism evidence="15 16">
    <name type="scientific">Phytophthora nicotianae P1569</name>
    <dbReference type="NCBI Taxonomy" id="1317065"/>
    <lineage>
        <taxon>Eukaryota</taxon>
        <taxon>Sar</taxon>
        <taxon>Stramenopiles</taxon>
        <taxon>Oomycota</taxon>
        <taxon>Peronosporomycetes</taxon>
        <taxon>Peronosporales</taxon>
        <taxon>Peronosporaceae</taxon>
        <taxon>Phytophthora</taxon>
    </lineage>
</organism>
<evidence type="ECO:0000256" key="8">
    <source>
        <dbReference type="ARBA" id="ARBA00022932"/>
    </source>
</evidence>
<evidence type="ECO:0000256" key="1">
    <source>
        <dbReference type="ARBA" id="ARBA00022670"/>
    </source>
</evidence>
<keyword evidence="4" id="KW-0378">Hydrolase</keyword>
<dbReference type="GO" id="GO:0003964">
    <property type="term" value="F:RNA-directed DNA polymerase activity"/>
    <property type="evidence" value="ECO:0007669"/>
    <property type="project" value="UniProtKB-KW"/>
</dbReference>
<keyword evidence="11" id="KW-0511">Multifunctional enzyme</keyword>